<dbReference type="AlphaFoldDB" id="A0A6I6JV03"/>
<proteinExistence type="predicted"/>
<sequence>MKKVTGIVLLFFCLAGWGQDTDKIFYYLNSSLSVGNFSGGQLGFNLGVNERFSVQLEYSALARPAKEKPENYSGGLLSIFALGATNPTDKVQSFRVLGGVFRSLRPGSKTRINFKAGISFVTQSEAFNFVKDPAEGLFLVSNYSWENRKENRVGIVLKPEFETVFNHFAGLAVTPYLEINSQTTVGGLSIGLLLGKVAE</sequence>
<accession>A0A6I6JV03</accession>
<gene>
    <name evidence="1" type="ORF">GM418_05925</name>
</gene>
<dbReference type="Proteomes" id="UP000428260">
    <property type="component" value="Chromosome"/>
</dbReference>
<dbReference type="KEGG" id="mcos:GM418_05925"/>
<dbReference type="EMBL" id="CP046401">
    <property type="protein sequence ID" value="QGY43213.1"/>
    <property type="molecule type" value="Genomic_DNA"/>
</dbReference>
<reference evidence="1 2" key="1">
    <citation type="submission" date="2019-11" db="EMBL/GenBank/DDBJ databases">
        <authorList>
            <person name="Zheng R.K."/>
            <person name="Sun C.M."/>
        </authorList>
    </citation>
    <scope>NUCLEOTIDE SEQUENCE [LARGE SCALE GENOMIC DNA]</scope>
    <source>
        <strain evidence="1 2">WC007</strain>
    </source>
</reference>
<organism evidence="1 2">
    <name type="scientific">Maribellus comscasis</name>
    <dbReference type="NCBI Taxonomy" id="2681766"/>
    <lineage>
        <taxon>Bacteria</taxon>
        <taxon>Pseudomonadati</taxon>
        <taxon>Bacteroidota</taxon>
        <taxon>Bacteroidia</taxon>
        <taxon>Marinilabiliales</taxon>
        <taxon>Prolixibacteraceae</taxon>
        <taxon>Maribellus</taxon>
    </lineage>
</organism>
<keyword evidence="2" id="KW-1185">Reference proteome</keyword>
<evidence type="ECO:0000313" key="1">
    <source>
        <dbReference type="EMBL" id="QGY43213.1"/>
    </source>
</evidence>
<dbReference type="RefSeq" id="WP_158864111.1">
    <property type="nucleotide sequence ID" value="NZ_CP046401.1"/>
</dbReference>
<protein>
    <recommendedName>
        <fullName evidence="3">Outer membrane protein beta-barrel domain-containing protein</fullName>
    </recommendedName>
</protein>
<evidence type="ECO:0000313" key="2">
    <source>
        <dbReference type="Proteomes" id="UP000428260"/>
    </source>
</evidence>
<evidence type="ECO:0008006" key="3">
    <source>
        <dbReference type="Google" id="ProtNLM"/>
    </source>
</evidence>
<name>A0A6I6JV03_9BACT</name>